<name>A0A417Y6G5_9ACTN</name>
<sequence length="400" mass="42964">MGTSLGGLLTKKSPGTQVVDVSDPRAPELSGNLDSPAMLTDTWETLKVNESRKLLAGVSVGPALSGLFFDVYDVSEDCSKPRLLNSFNGTKLTLPANVLGHEGNWAPDGRTYYASGLVAGSITAIDTTNPHRPRIVYTGVAGVPANHGFSFSGDGNRMYITRLAPAGVDIIDTSAIQRRDPLPVLRHVGSVTWSDGVITQHTIPITKDGRPYLIAVDEFGSGGVKFIDISDERDPVVTDRLRLEINTPAHAAERRADTTGNGLFGYDAHYCSVNREYEPSRLACGFFNSGVRVFDITELSAPKEIAYFNPPAQVGQSQRLQGSEHAAGIVTGRLSGLALSDIANGNIGDPFRLAEALKPANLTADWCSSPPRFVRSDQLWVTCQDNGFMVLRFTNGVSGQ</sequence>
<dbReference type="InterPro" id="IPR015943">
    <property type="entry name" value="WD40/YVTN_repeat-like_dom_sf"/>
</dbReference>
<keyword evidence="2" id="KW-1185">Reference proteome</keyword>
<evidence type="ECO:0000313" key="1">
    <source>
        <dbReference type="EMBL" id="RHW28111.1"/>
    </source>
</evidence>
<dbReference type="InterPro" id="IPR011048">
    <property type="entry name" value="Haem_d1_sf"/>
</dbReference>
<dbReference type="AlphaFoldDB" id="A0A417Y6G5"/>
<dbReference type="RefSeq" id="WP_118922819.1">
    <property type="nucleotide sequence ID" value="NZ_QXGH01000010.1"/>
</dbReference>
<dbReference type="Gene3D" id="2.130.10.10">
    <property type="entry name" value="YVTN repeat-like/Quinoprotein amine dehydrogenase"/>
    <property type="match status" value="1"/>
</dbReference>
<proteinExistence type="predicted"/>
<organism evidence="1 2">
    <name type="scientific">Nocardioides immobilis</name>
    <dbReference type="NCBI Taxonomy" id="2049295"/>
    <lineage>
        <taxon>Bacteria</taxon>
        <taxon>Bacillati</taxon>
        <taxon>Actinomycetota</taxon>
        <taxon>Actinomycetes</taxon>
        <taxon>Propionibacteriales</taxon>
        <taxon>Nocardioidaceae</taxon>
        <taxon>Nocardioides</taxon>
    </lineage>
</organism>
<dbReference type="SUPFAM" id="SSF51004">
    <property type="entry name" value="C-terminal (heme d1) domain of cytochrome cd1-nitrite reductase"/>
    <property type="match status" value="1"/>
</dbReference>
<evidence type="ECO:0000313" key="2">
    <source>
        <dbReference type="Proteomes" id="UP000283644"/>
    </source>
</evidence>
<dbReference type="Proteomes" id="UP000283644">
    <property type="component" value="Unassembled WGS sequence"/>
</dbReference>
<accession>A0A417Y6G5</accession>
<protein>
    <submittedName>
        <fullName evidence="1">Uncharacterized protein</fullName>
    </submittedName>
</protein>
<gene>
    <name evidence="1" type="ORF">D0Z08_03715</name>
</gene>
<reference evidence="1 2" key="1">
    <citation type="submission" date="2018-09" db="EMBL/GenBank/DDBJ databases">
        <title>Genome sequencing of Nocardioides immobilis CCTCC AB 2017083 for comparison to Nocardioides silvaticus.</title>
        <authorList>
            <person name="Li C."/>
            <person name="Wang G."/>
        </authorList>
    </citation>
    <scope>NUCLEOTIDE SEQUENCE [LARGE SCALE GENOMIC DNA]</scope>
    <source>
        <strain evidence="1 2">CCTCC AB 2017083</strain>
    </source>
</reference>
<dbReference type="EMBL" id="QXGH01000010">
    <property type="protein sequence ID" value="RHW28111.1"/>
    <property type="molecule type" value="Genomic_DNA"/>
</dbReference>
<comment type="caution">
    <text evidence="1">The sequence shown here is derived from an EMBL/GenBank/DDBJ whole genome shotgun (WGS) entry which is preliminary data.</text>
</comment>
<dbReference type="OrthoDB" id="5241253at2"/>